<dbReference type="Pfam" id="PF08448">
    <property type="entry name" value="PAS_4"/>
    <property type="match status" value="1"/>
</dbReference>
<dbReference type="Pfam" id="PF13185">
    <property type="entry name" value="GAF_2"/>
    <property type="match status" value="1"/>
</dbReference>
<dbReference type="SMART" id="SM00387">
    <property type="entry name" value="HATPase_c"/>
    <property type="match status" value="1"/>
</dbReference>
<dbReference type="Gene3D" id="3.30.450.40">
    <property type="match status" value="1"/>
</dbReference>
<dbReference type="InterPro" id="IPR052162">
    <property type="entry name" value="Sensor_kinase/Photoreceptor"/>
</dbReference>
<dbReference type="InterPro" id="IPR036890">
    <property type="entry name" value="HATPase_C_sf"/>
</dbReference>
<evidence type="ECO:0000256" key="3">
    <source>
        <dbReference type="ARBA" id="ARBA00022553"/>
    </source>
</evidence>
<dbReference type="Gene3D" id="3.30.450.20">
    <property type="entry name" value="PAS domain"/>
    <property type="match status" value="4"/>
</dbReference>
<dbReference type="SUPFAM" id="SSF55874">
    <property type="entry name" value="ATPase domain of HSP90 chaperone/DNA topoisomerase II/histidine kinase"/>
    <property type="match status" value="1"/>
</dbReference>
<dbReference type="InterPro" id="IPR004358">
    <property type="entry name" value="Sig_transdc_His_kin-like_C"/>
</dbReference>
<comment type="caution">
    <text evidence="9">The sequence shown here is derived from an EMBL/GenBank/DDBJ whole genome shotgun (WGS) entry which is preliminary data.</text>
</comment>
<dbReference type="Pfam" id="PF00989">
    <property type="entry name" value="PAS"/>
    <property type="match status" value="1"/>
</dbReference>
<keyword evidence="3" id="KW-0597">Phosphoprotein</keyword>
<evidence type="ECO:0000259" key="8">
    <source>
        <dbReference type="PROSITE" id="PS50113"/>
    </source>
</evidence>
<feature type="domain" description="PAC" evidence="8">
    <location>
        <begin position="679"/>
        <end position="730"/>
    </location>
</feature>
<dbReference type="PANTHER" id="PTHR43304:SF1">
    <property type="entry name" value="PAC DOMAIN-CONTAINING PROTEIN"/>
    <property type="match status" value="1"/>
</dbReference>
<sequence>MLLNLLVFGLVGMVLSWNHQHERTKAILIADNYGRVLEENMARFIEKVDLTLLAVIDEIHRQEVAGGIDRAALDHFLARHDARLPEALGLRVIDSNGIVVHAVTNAGPNPRISIADREHFITPRDHPEQGLYISSPIVGRLVSAPMIILARPRLPVNGKFAGTVHVALTVESLARMFASIDIGENGSVGLWNDRLTLVARHSPLSGPTSGINTPSQALRDLVATNAPPQYYETVSGVDGLTRIFFYRKVAHWPLHLVVGVSSKDYLAGWRREANYLVGLAIVFLVASVGASLVIQRTMMELVRSRIDADEARRRSDLVLASVGDGICGIDLDGKVTFINAGARRMLGWADDFGIGQVLHEQTHHHHADGTPYLIEDCPIRQVMDHKSGSLVLRVEDEVYWRADGSNFPVEYSTAPLIERGRIVGAVNIFRDISERRAAQAMMEWNLATTEALANCLRHSLGGRSLAEVLDAALAELLDLPWLSLEARGAVFVRDGGWLTMVAQRNLPDQICQGCQRVAIGQCLCGTAATGSVVFADHVDHRHTFGFDGMDDHGHYCVPIQAEGRVLGVLNTYVAPGHRQDAKEQRFLEMFADTLAGIIMRKRAEQTLQESEALAKALMNATIDAAMLFDRDGNLLAVNESLAARFGKAPKDLIGTNFFALLPQSLADSRRQLLDQVWTSGQPQHVIDERQGRIFDNRIHPVADDRGKVRQVAVFSRDITEQRSAARAIEKAMDDLARSNAELEQFAYVASHDLRQPLRMISSYLALVERKLGPDLPADIRDFLNFAVGGAKRMDALILALLEYSRVGRGDGKLQPISLAAPLADAMENLAPAINEGQARIALPDRPAEVAGDHIELTRLFQNLIGNAIKYRSPDRAPVIDVAWEEVGDGFWQVSVADNGMGIAAEDRERAFWIFQRLVQNDTVEGTGIGLAVCRKIVQHHGGRIWIESTPGQGSTFLFTLPAATVRPPEQAG</sequence>
<dbReference type="InterPro" id="IPR003594">
    <property type="entry name" value="HATPase_dom"/>
</dbReference>
<feature type="domain" description="Histidine kinase" evidence="6">
    <location>
        <begin position="748"/>
        <end position="964"/>
    </location>
</feature>
<dbReference type="EMBL" id="LWQU01000152">
    <property type="protein sequence ID" value="OAN48884.1"/>
    <property type="molecule type" value="Genomic_DNA"/>
</dbReference>
<comment type="catalytic activity">
    <reaction evidence="1">
        <text>ATP + protein L-histidine = ADP + protein N-phospho-L-histidine.</text>
        <dbReference type="EC" id="2.7.13.3"/>
    </reaction>
</comment>
<protein>
    <recommendedName>
        <fullName evidence="2">histidine kinase</fullName>
        <ecNumber evidence="2">2.7.13.3</ecNumber>
    </recommendedName>
</protein>
<keyword evidence="5" id="KW-0418">Kinase</keyword>
<dbReference type="PROSITE" id="PS50112">
    <property type="entry name" value="PAS"/>
    <property type="match status" value="2"/>
</dbReference>
<dbReference type="STRING" id="1437059.A6A05_02550"/>
<dbReference type="EC" id="2.7.13.3" evidence="2"/>
<feature type="domain" description="PAS" evidence="7">
    <location>
        <begin position="610"/>
        <end position="680"/>
    </location>
</feature>
<dbReference type="CDD" id="cd12915">
    <property type="entry name" value="PDC2_DGC_like"/>
    <property type="match status" value="1"/>
</dbReference>
<feature type="domain" description="PAS" evidence="7">
    <location>
        <begin position="311"/>
        <end position="386"/>
    </location>
</feature>
<dbReference type="InterPro" id="IPR005467">
    <property type="entry name" value="His_kinase_dom"/>
</dbReference>
<dbReference type="Gene3D" id="3.30.565.10">
    <property type="entry name" value="Histidine kinase-like ATPase, C-terminal domain"/>
    <property type="match status" value="1"/>
</dbReference>
<dbReference type="PANTHER" id="PTHR43304">
    <property type="entry name" value="PHYTOCHROME-LIKE PROTEIN CPH1"/>
    <property type="match status" value="1"/>
</dbReference>
<dbReference type="Proteomes" id="UP000078543">
    <property type="component" value="Unassembled WGS sequence"/>
</dbReference>
<dbReference type="InterPro" id="IPR000014">
    <property type="entry name" value="PAS"/>
</dbReference>
<dbReference type="FunFam" id="3.30.565.10:FF:000006">
    <property type="entry name" value="Sensor histidine kinase WalK"/>
    <property type="match status" value="1"/>
</dbReference>
<dbReference type="GO" id="GO:0000155">
    <property type="term" value="F:phosphorelay sensor kinase activity"/>
    <property type="evidence" value="ECO:0007669"/>
    <property type="project" value="InterPro"/>
</dbReference>
<dbReference type="PROSITE" id="PS50109">
    <property type="entry name" value="HIS_KIN"/>
    <property type="match status" value="1"/>
</dbReference>
<dbReference type="InterPro" id="IPR003661">
    <property type="entry name" value="HisK_dim/P_dom"/>
</dbReference>
<keyword evidence="4" id="KW-0808">Transferase</keyword>
<dbReference type="InterPro" id="IPR029016">
    <property type="entry name" value="GAF-like_dom_sf"/>
</dbReference>
<dbReference type="Gene3D" id="1.10.287.130">
    <property type="match status" value="1"/>
</dbReference>
<dbReference type="InterPro" id="IPR000700">
    <property type="entry name" value="PAS-assoc_C"/>
</dbReference>
<evidence type="ECO:0000313" key="9">
    <source>
        <dbReference type="EMBL" id="OAN48884.1"/>
    </source>
</evidence>
<evidence type="ECO:0000256" key="4">
    <source>
        <dbReference type="ARBA" id="ARBA00022679"/>
    </source>
</evidence>
<organism evidence="9 10">
    <name type="scientific">Magnetospirillum moscoviense</name>
    <dbReference type="NCBI Taxonomy" id="1437059"/>
    <lineage>
        <taxon>Bacteria</taxon>
        <taxon>Pseudomonadati</taxon>
        <taxon>Pseudomonadota</taxon>
        <taxon>Alphaproteobacteria</taxon>
        <taxon>Rhodospirillales</taxon>
        <taxon>Rhodospirillaceae</taxon>
        <taxon>Magnetospirillum</taxon>
    </lineage>
</organism>
<dbReference type="AlphaFoldDB" id="A0A178MLT6"/>
<evidence type="ECO:0000256" key="1">
    <source>
        <dbReference type="ARBA" id="ARBA00000085"/>
    </source>
</evidence>
<evidence type="ECO:0000256" key="2">
    <source>
        <dbReference type="ARBA" id="ARBA00012438"/>
    </source>
</evidence>
<evidence type="ECO:0000256" key="5">
    <source>
        <dbReference type="ARBA" id="ARBA00022777"/>
    </source>
</evidence>
<feature type="domain" description="PAC" evidence="8">
    <location>
        <begin position="392"/>
        <end position="444"/>
    </location>
</feature>
<dbReference type="Pfam" id="PF00512">
    <property type="entry name" value="HisKA"/>
    <property type="match status" value="1"/>
</dbReference>
<dbReference type="CDD" id="cd12914">
    <property type="entry name" value="PDC1_DGC_like"/>
    <property type="match status" value="1"/>
</dbReference>
<name>A0A178MLT6_9PROT</name>
<evidence type="ECO:0000259" key="6">
    <source>
        <dbReference type="PROSITE" id="PS50109"/>
    </source>
</evidence>
<dbReference type="InterPro" id="IPR003018">
    <property type="entry name" value="GAF"/>
</dbReference>
<dbReference type="PROSITE" id="PS50113">
    <property type="entry name" value="PAC"/>
    <property type="match status" value="2"/>
</dbReference>
<evidence type="ECO:0000313" key="10">
    <source>
        <dbReference type="Proteomes" id="UP000078543"/>
    </source>
</evidence>
<dbReference type="SMART" id="SM00388">
    <property type="entry name" value="HisKA"/>
    <property type="match status" value="1"/>
</dbReference>
<proteinExistence type="predicted"/>
<dbReference type="Pfam" id="PF02518">
    <property type="entry name" value="HATPase_c"/>
    <property type="match status" value="1"/>
</dbReference>
<dbReference type="InterPro" id="IPR013767">
    <property type="entry name" value="PAS_fold"/>
</dbReference>
<dbReference type="CDD" id="cd00082">
    <property type="entry name" value="HisKA"/>
    <property type="match status" value="1"/>
</dbReference>
<dbReference type="InterPro" id="IPR035965">
    <property type="entry name" value="PAS-like_dom_sf"/>
</dbReference>
<dbReference type="CDD" id="cd00130">
    <property type="entry name" value="PAS"/>
    <property type="match status" value="2"/>
</dbReference>
<dbReference type="SMART" id="SM00091">
    <property type="entry name" value="PAS"/>
    <property type="match status" value="2"/>
</dbReference>
<dbReference type="SUPFAM" id="SSF47384">
    <property type="entry name" value="Homodimeric domain of signal transducing histidine kinase"/>
    <property type="match status" value="1"/>
</dbReference>
<dbReference type="SUPFAM" id="SSF55781">
    <property type="entry name" value="GAF domain-like"/>
    <property type="match status" value="1"/>
</dbReference>
<evidence type="ECO:0000259" key="7">
    <source>
        <dbReference type="PROSITE" id="PS50112"/>
    </source>
</evidence>
<dbReference type="GO" id="GO:0006355">
    <property type="term" value="P:regulation of DNA-templated transcription"/>
    <property type="evidence" value="ECO:0007669"/>
    <property type="project" value="InterPro"/>
</dbReference>
<dbReference type="InterPro" id="IPR036097">
    <property type="entry name" value="HisK_dim/P_sf"/>
</dbReference>
<dbReference type="NCBIfam" id="TIGR00229">
    <property type="entry name" value="sensory_box"/>
    <property type="match status" value="2"/>
</dbReference>
<dbReference type="InterPro" id="IPR013656">
    <property type="entry name" value="PAS_4"/>
</dbReference>
<gene>
    <name evidence="9" type="ORF">A6A05_02550</name>
</gene>
<keyword evidence="10" id="KW-1185">Reference proteome</keyword>
<accession>A0A178MLT6</accession>
<reference evidence="9 10" key="1">
    <citation type="submission" date="2016-04" db="EMBL/GenBank/DDBJ databases">
        <title>Draft genome sequence of freshwater magnetotactic bacteria Magnetospirillum marisnigri SP-1 and Magnetospirillum moscoviense BB-1.</title>
        <authorList>
            <person name="Koziaeva V."/>
            <person name="Dziuba M.V."/>
            <person name="Ivanov T.M."/>
            <person name="Kuznetsov B."/>
            <person name="Grouzdev D.S."/>
        </authorList>
    </citation>
    <scope>NUCLEOTIDE SEQUENCE [LARGE SCALE GENOMIC DNA]</scope>
    <source>
        <strain evidence="9 10">BB-1</strain>
    </source>
</reference>
<dbReference type="SUPFAM" id="SSF55785">
    <property type="entry name" value="PYP-like sensor domain (PAS domain)"/>
    <property type="match status" value="2"/>
</dbReference>
<dbReference type="PRINTS" id="PR00344">
    <property type="entry name" value="BCTRLSENSOR"/>
</dbReference>